<dbReference type="InterPro" id="IPR051200">
    <property type="entry name" value="Host-pathogen_enzymatic-act"/>
</dbReference>
<name>Q701W2_9CREN</name>
<protein>
    <submittedName>
        <fullName evidence="1">Uncharacterized protein</fullName>
    </submittedName>
</protein>
<dbReference type="PANTHER" id="PTHR47197">
    <property type="entry name" value="PROTEIN NIRF"/>
    <property type="match status" value="1"/>
</dbReference>
<evidence type="ECO:0000313" key="1">
    <source>
        <dbReference type="EMBL" id="CAF28762.1"/>
    </source>
</evidence>
<proteinExistence type="predicted"/>
<sequence length="369" mass="40655">MYMFRSSYTAVLTILSFSFILAGIAMFQSAYSQDPNTFSVSSIILGNDKPISATIDEKTSKIYGIFATENGAKNLIYIIDTAQNKVLDTIKIGSEKNDFLSNIALDPERGILYAAGQHLVNENDTTIAYDTLYLINSTNNKFKRIQLYGETEEGKEGSLAGISVNPVTNKIYLGSLYPEGGKPGLYIVDGNTLESVYLEKWQYGIKDIQLDPESNLLYVGAKYDNLISTIDGSNNEIVENITVQSPIALALNTEEKILYEAGSDGKVNAIDLSSKKNISTIQGEYVKNILYNANDKLLYIVDQNMTNILSKNSNGTKSMAIAVNTTNNLINKFETGFIVENILINSSTDQAYLLGYDGENSKLFIVKSH</sequence>
<dbReference type="PANTHER" id="PTHR47197:SF3">
    <property type="entry name" value="DIHYDRO-HEME D1 DEHYDROGENASE"/>
    <property type="match status" value="1"/>
</dbReference>
<dbReference type="Gene3D" id="2.130.10.10">
    <property type="entry name" value="YVTN repeat-like/Quinoprotein amine dehydrogenase"/>
    <property type="match status" value="2"/>
</dbReference>
<dbReference type="InterPro" id="IPR015943">
    <property type="entry name" value="WD40/YVTN_repeat-like_dom_sf"/>
</dbReference>
<reference evidence="1" key="1">
    <citation type="journal article" date="2005" name="Environ. Microbiol.">
        <title>Novel genes for nitrite reductase and Amo-related proteins indicate a role of uncultivated mesophilic crenarchaeota in nitrogen cycling.</title>
        <authorList>
            <person name="Treusch A.H."/>
            <person name="Leininger S."/>
            <person name="Kletzin A."/>
            <person name="Schuster S.C."/>
            <person name="Klenk H.-P."/>
            <person name="Schleper C."/>
        </authorList>
    </citation>
    <scope>NUCLEOTIDE SEQUENCE</scope>
</reference>
<dbReference type="SUPFAM" id="SSF51004">
    <property type="entry name" value="C-terminal (heme d1) domain of cytochrome cd1-nitrite reductase"/>
    <property type="match status" value="1"/>
</dbReference>
<dbReference type="AlphaFoldDB" id="Q701W2"/>
<dbReference type="EMBL" id="AJ627422">
    <property type="protein sequence ID" value="CAF28762.1"/>
    <property type="molecule type" value="Genomic_DNA"/>
</dbReference>
<organism evidence="1">
    <name type="scientific">uncultured crenarchaeote</name>
    <dbReference type="NCBI Taxonomy" id="29281"/>
    <lineage>
        <taxon>Archaea</taxon>
        <taxon>Thermoproteota</taxon>
        <taxon>environmental samples</taxon>
    </lineage>
</organism>
<accession>Q701W2</accession>
<dbReference type="InterPro" id="IPR011048">
    <property type="entry name" value="Haem_d1_sf"/>
</dbReference>